<dbReference type="AlphaFoldDB" id="A0A918E7T8"/>
<name>A0A918E7T8_9ACTN</name>
<gene>
    <name evidence="1" type="ORF">GCM10012278_48460</name>
</gene>
<protein>
    <submittedName>
        <fullName evidence="1">Uncharacterized protein</fullName>
    </submittedName>
</protein>
<proteinExistence type="predicted"/>
<reference evidence="1" key="2">
    <citation type="submission" date="2020-09" db="EMBL/GenBank/DDBJ databases">
        <authorList>
            <person name="Sun Q."/>
            <person name="Zhou Y."/>
        </authorList>
    </citation>
    <scope>NUCLEOTIDE SEQUENCE</scope>
    <source>
        <strain evidence="1">CGMCC 4.7430</strain>
    </source>
</reference>
<dbReference type="Proteomes" id="UP000660745">
    <property type="component" value="Unassembled WGS sequence"/>
</dbReference>
<comment type="caution">
    <text evidence="1">The sequence shown here is derived from an EMBL/GenBank/DDBJ whole genome shotgun (WGS) entry which is preliminary data.</text>
</comment>
<reference evidence="1" key="1">
    <citation type="journal article" date="2014" name="Int. J. Syst. Evol. Microbiol.">
        <title>Complete genome sequence of Corynebacterium casei LMG S-19264T (=DSM 44701T), isolated from a smear-ripened cheese.</title>
        <authorList>
            <consortium name="US DOE Joint Genome Institute (JGI-PGF)"/>
            <person name="Walter F."/>
            <person name="Albersmeier A."/>
            <person name="Kalinowski J."/>
            <person name="Ruckert C."/>
        </authorList>
    </citation>
    <scope>NUCLEOTIDE SEQUENCE</scope>
    <source>
        <strain evidence="1">CGMCC 4.7430</strain>
    </source>
</reference>
<evidence type="ECO:0000313" key="2">
    <source>
        <dbReference type="Proteomes" id="UP000660745"/>
    </source>
</evidence>
<accession>A0A918E7T8</accession>
<sequence>MNRLVAVAPRVVRHKVRDIGSADRRRTATDPKVVDLRAYSGRNVIRFPGGPTPAA</sequence>
<dbReference type="RefSeq" id="WP_189140980.1">
    <property type="nucleotide sequence ID" value="NZ_BMNK01000008.1"/>
</dbReference>
<dbReference type="EMBL" id="BMNK01000008">
    <property type="protein sequence ID" value="GGP10112.1"/>
    <property type="molecule type" value="Genomic_DNA"/>
</dbReference>
<evidence type="ECO:0000313" key="1">
    <source>
        <dbReference type="EMBL" id="GGP10112.1"/>
    </source>
</evidence>
<keyword evidence="2" id="KW-1185">Reference proteome</keyword>
<organism evidence="1 2">
    <name type="scientific">Nonomuraea glycinis</name>
    <dbReference type="NCBI Taxonomy" id="2047744"/>
    <lineage>
        <taxon>Bacteria</taxon>
        <taxon>Bacillati</taxon>
        <taxon>Actinomycetota</taxon>
        <taxon>Actinomycetes</taxon>
        <taxon>Streptosporangiales</taxon>
        <taxon>Streptosporangiaceae</taxon>
        <taxon>Nonomuraea</taxon>
    </lineage>
</organism>